<dbReference type="AlphaFoldDB" id="A0A067DI14"/>
<accession>A0A067DI14</accession>
<feature type="chain" id="PRO_5007371297" evidence="1">
    <location>
        <begin position="28"/>
        <end position="59"/>
    </location>
</feature>
<dbReference type="EMBL" id="KK787647">
    <property type="protein sequence ID" value="KDO38648.1"/>
    <property type="molecule type" value="Genomic_DNA"/>
</dbReference>
<protein>
    <submittedName>
        <fullName evidence="2">Uncharacterized protein</fullName>
    </submittedName>
</protein>
<keyword evidence="1" id="KW-0732">Signal</keyword>
<reference evidence="2 3" key="1">
    <citation type="submission" date="2014-04" db="EMBL/GenBank/DDBJ databases">
        <authorList>
            <consortium name="International Citrus Genome Consortium"/>
            <person name="Gmitter F."/>
            <person name="Chen C."/>
            <person name="Farmerie W."/>
            <person name="Harkins T."/>
            <person name="Desany B."/>
            <person name="Mohiuddin M."/>
            <person name="Kodira C."/>
            <person name="Borodovsky M."/>
            <person name="Lomsadze A."/>
            <person name="Burns P."/>
            <person name="Jenkins J."/>
            <person name="Prochnik S."/>
            <person name="Shu S."/>
            <person name="Chapman J."/>
            <person name="Pitluck S."/>
            <person name="Schmutz J."/>
            <person name="Rokhsar D."/>
        </authorList>
    </citation>
    <scope>NUCLEOTIDE SEQUENCE</scope>
</reference>
<dbReference type="Proteomes" id="UP000027120">
    <property type="component" value="Unassembled WGS sequence"/>
</dbReference>
<organism evidence="2 3">
    <name type="scientific">Citrus sinensis</name>
    <name type="common">Sweet orange</name>
    <name type="synonym">Citrus aurantium var. sinensis</name>
    <dbReference type="NCBI Taxonomy" id="2711"/>
    <lineage>
        <taxon>Eukaryota</taxon>
        <taxon>Viridiplantae</taxon>
        <taxon>Streptophyta</taxon>
        <taxon>Embryophyta</taxon>
        <taxon>Tracheophyta</taxon>
        <taxon>Spermatophyta</taxon>
        <taxon>Magnoliopsida</taxon>
        <taxon>eudicotyledons</taxon>
        <taxon>Gunneridae</taxon>
        <taxon>Pentapetalae</taxon>
        <taxon>rosids</taxon>
        <taxon>malvids</taxon>
        <taxon>Sapindales</taxon>
        <taxon>Rutaceae</taxon>
        <taxon>Aurantioideae</taxon>
        <taxon>Citrus</taxon>
    </lineage>
</organism>
<feature type="signal peptide" evidence="1">
    <location>
        <begin position="1"/>
        <end position="27"/>
    </location>
</feature>
<dbReference type="EMBL" id="KK787647">
    <property type="protein sequence ID" value="KDO38647.1"/>
    <property type="molecule type" value="Genomic_DNA"/>
</dbReference>
<evidence type="ECO:0000313" key="2">
    <source>
        <dbReference type="EMBL" id="KDO38647.1"/>
    </source>
</evidence>
<proteinExistence type="predicted"/>
<sequence length="59" mass="6746">MGCALLHTLYWPSFCTILCSIMRISQAPVNDFARLQTSEMWLKNSGFKIQLGSRLCHNL</sequence>
<gene>
    <name evidence="2" type="ORF">CISIN_1g035435mg</name>
</gene>
<evidence type="ECO:0000313" key="3">
    <source>
        <dbReference type="Proteomes" id="UP000027120"/>
    </source>
</evidence>
<name>A0A067DI14_CITSI</name>
<keyword evidence="3" id="KW-1185">Reference proteome</keyword>
<evidence type="ECO:0000256" key="1">
    <source>
        <dbReference type="SAM" id="SignalP"/>
    </source>
</evidence>